<gene>
    <name evidence="1" type="ORF">LCGC14_0336140</name>
</gene>
<reference evidence="1" key="1">
    <citation type="journal article" date="2015" name="Nature">
        <title>Complex archaea that bridge the gap between prokaryotes and eukaryotes.</title>
        <authorList>
            <person name="Spang A."/>
            <person name="Saw J.H."/>
            <person name="Jorgensen S.L."/>
            <person name="Zaremba-Niedzwiedzka K."/>
            <person name="Martijn J."/>
            <person name="Lind A.E."/>
            <person name="van Eijk R."/>
            <person name="Schleper C."/>
            <person name="Guy L."/>
            <person name="Ettema T.J."/>
        </authorList>
    </citation>
    <scope>NUCLEOTIDE SEQUENCE</scope>
</reference>
<proteinExistence type="predicted"/>
<protein>
    <recommendedName>
        <fullName evidence="2">Galactosyltransferase C-terminal domain-containing protein</fullName>
    </recommendedName>
</protein>
<dbReference type="InterPro" id="IPR029044">
    <property type="entry name" value="Nucleotide-diphossugar_trans"/>
</dbReference>
<sequence>MTNQRKIAVVFVAYGCVPQHRLDDHFKWNDAIYRESNATVLVVTDALYELMHPNGTQRILPKTSLPQLDGKVVFSLTKTKNFGVNYVLEYWTDVDVIICTDVDVAFSPAAWDIMCEVEHGQAIMPVYHLCRDFDNRHQEPSRVDYGMTGTTAMVAEHWREIQYDERCVGYGADDGILLRDIQRAGIQLIPPRRKFPIAPVVWHVDHTLAAVDNVPGGGRPDCWGRAEGFNPDNFEANRKLHDNR</sequence>
<dbReference type="Gene3D" id="3.90.550.10">
    <property type="entry name" value="Spore Coat Polysaccharide Biosynthesis Protein SpsA, Chain A"/>
    <property type="match status" value="1"/>
</dbReference>
<name>A0A0F9TKJ4_9ZZZZ</name>
<evidence type="ECO:0000313" key="1">
    <source>
        <dbReference type="EMBL" id="KKN79759.1"/>
    </source>
</evidence>
<dbReference type="EMBL" id="LAZR01000242">
    <property type="protein sequence ID" value="KKN79759.1"/>
    <property type="molecule type" value="Genomic_DNA"/>
</dbReference>
<dbReference type="SUPFAM" id="SSF53448">
    <property type="entry name" value="Nucleotide-diphospho-sugar transferases"/>
    <property type="match status" value="1"/>
</dbReference>
<organism evidence="1">
    <name type="scientific">marine sediment metagenome</name>
    <dbReference type="NCBI Taxonomy" id="412755"/>
    <lineage>
        <taxon>unclassified sequences</taxon>
        <taxon>metagenomes</taxon>
        <taxon>ecological metagenomes</taxon>
    </lineage>
</organism>
<accession>A0A0F9TKJ4</accession>
<evidence type="ECO:0008006" key="2">
    <source>
        <dbReference type="Google" id="ProtNLM"/>
    </source>
</evidence>
<comment type="caution">
    <text evidence="1">The sequence shown here is derived from an EMBL/GenBank/DDBJ whole genome shotgun (WGS) entry which is preliminary data.</text>
</comment>
<dbReference type="AlphaFoldDB" id="A0A0F9TKJ4"/>